<name>A0A4Z1QPH4_9HYPH</name>
<organism evidence="2 3">
    <name type="scientific">Agrobacterium salinitolerans</name>
    <dbReference type="NCBI Taxonomy" id="1183413"/>
    <lineage>
        <taxon>Bacteria</taxon>
        <taxon>Pseudomonadati</taxon>
        <taxon>Pseudomonadota</taxon>
        <taxon>Alphaproteobacteria</taxon>
        <taxon>Hyphomicrobiales</taxon>
        <taxon>Rhizobiaceae</taxon>
        <taxon>Rhizobium/Agrobacterium group</taxon>
        <taxon>Agrobacterium</taxon>
    </lineage>
</organism>
<dbReference type="AlphaFoldDB" id="A0A4Z1QPH4"/>
<dbReference type="InterPro" id="IPR012341">
    <property type="entry name" value="6hp_glycosidase-like_sf"/>
</dbReference>
<dbReference type="GO" id="GO:0016787">
    <property type="term" value="F:hydrolase activity"/>
    <property type="evidence" value="ECO:0007669"/>
    <property type="project" value="UniProtKB-KW"/>
</dbReference>
<dbReference type="PANTHER" id="PTHR33886:SF8">
    <property type="entry name" value="UNSATURATED RHAMNOGALACTURONAN HYDROLASE (EUROFUNG)"/>
    <property type="match status" value="1"/>
</dbReference>
<gene>
    <name evidence="2" type="ORF">CFBP5507_23315</name>
</gene>
<evidence type="ECO:0000256" key="1">
    <source>
        <dbReference type="ARBA" id="ARBA00022801"/>
    </source>
</evidence>
<keyword evidence="1 2" id="KW-0378">Hydrolase</keyword>
<dbReference type="RefSeq" id="WP_137411758.1">
    <property type="nucleotide sequence ID" value="NZ_CP109969.1"/>
</dbReference>
<accession>A0A4Z1QPH4</accession>
<dbReference type="KEGG" id="asal:CFBP5507_23315"/>
<dbReference type="InterPro" id="IPR008928">
    <property type="entry name" value="6-hairpin_glycosidase_sf"/>
</dbReference>
<evidence type="ECO:0000313" key="2">
    <source>
        <dbReference type="EMBL" id="UYZ10548.1"/>
    </source>
</evidence>
<dbReference type="OrthoDB" id="6381507at2"/>
<dbReference type="EMBL" id="CP109969">
    <property type="protein sequence ID" value="UYZ10548.1"/>
    <property type="molecule type" value="Genomic_DNA"/>
</dbReference>
<dbReference type="Proteomes" id="UP000298735">
    <property type="component" value="Chromosome Linear"/>
</dbReference>
<dbReference type="Gene3D" id="1.50.10.10">
    <property type="match status" value="1"/>
</dbReference>
<dbReference type="SUPFAM" id="SSF48208">
    <property type="entry name" value="Six-hairpin glycosidases"/>
    <property type="match status" value="1"/>
</dbReference>
<dbReference type="Pfam" id="PF07470">
    <property type="entry name" value="Glyco_hydro_88"/>
    <property type="match status" value="1"/>
</dbReference>
<dbReference type="InterPro" id="IPR010905">
    <property type="entry name" value="Glyco_hydro_88"/>
</dbReference>
<sequence>MKATEYFDQFSSLYKHYKGGSWCYEDGCVYRGLQQLFEATGEARWNDHLHRLADAQIAPDGTLAGYDPHEYNIDHILAGRILFPLAAETGDPRYLAAAEHLAGQLRSHPRIASGNYWHKKRYPHQVWLDGLYMGLPFQIEYAQATGRTELIDDALRQFSAALAATKDSGGLYVHGYDESRSQRWADPQSGKSPAIWARAVGWLAMALVDALTTLPDDDATVALRNKAQSLLAGIIARQTETGLWMQVLDNPDLADNYEETSASAMFAYALLRAARLKLVQGEEANAALSAGRRALEALLETRLKADEEGVTRLTGIVHVAGLGGFEGNYRDGTPEYYLTEPVVSDDAKGVGPLMMAYAENLILAKRQAQAVSAASSAG</sequence>
<proteinExistence type="predicted"/>
<reference evidence="2" key="1">
    <citation type="submission" date="2022-10" db="EMBL/GenBank/DDBJ databases">
        <title>Complete genome sequence of Agrobacterium salinitolerans CFBP5507.</title>
        <authorList>
            <person name="Tchabashvili S."/>
            <person name="Yen H.-C."/>
            <person name="Haryono M."/>
            <person name="Lin Y.-C."/>
            <person name="Lai E.-M."/>
            <person name="Kuo C.-H."/>
        </authorList>
    </citation>
    <scope>NUCLEOTIDE SEQUENCE</scope>
    <source>
        <strain evidence="2">CFBP5507</strain>
    </source>
</reference>
<dbReference type="GO" id="GO:0005975">
    <property type="term" value="P:carbohydrate metabolic process"/>
    <property type="evidence" value="ECO:0007669"/>
    <property type="project" value="InterPro"/>
</dbReference>
<dbReference type="PANTHER" id="PTHR33886">
    <property type="entry name" value="UNSATURATED RHAMNOGALACTURONAN HYDROLASE (EUROFUNG)"/>
    <property type="match status" value="1"/>
</dbReference>
<evidence type="ECO:0000313" key="3">
    <source>
        <dbReference type="Proteomes" id="UP000298735"/>
    </source>
</evidence>
<dbReference type="InterPro" id="IPR052043">
    <property type="entry name" value="PolySaccharide_Degr_Enz"/>
</dbReference>
<protein>
    <submittedName>
        <fullName evidence="2">Glycoside hydrolase family 88 protein</fullName>
    </submittedName>
</protein>